<name>A0AAD2CW98_9STRA</name>
<keyword evidence="4" id="KW-1185">Reference proteome</keyword>
<dbReference type="AlphaFoldDB" id="A0AAD2CW98"/>
<evidence type="ECO:0000313" key="4">
    <source>
        <dbReference type="Proteomes" id="UP001295423"/>
    </source>
</evidence>
<evidence type="ECO:0000256" key="2">
    <source>
        <dbReference type="SAM" id="Phobius"/>
    </source>
</evidence>
<dbReference type="EMBL" id="CAKOGP040000779">
    <property type="protein sequence ID" value="CAJ1938989.1"/>
    <property type="molecule type" value="Genomic_DNA"/>
</dbReference>
<protein>
    <submittedName>
        <fullName evidence="3">Uncharacterized protein</fullName>
    </submittedName>
</protein>
<evidence type="ECO:0000256" key="1">
    <source>
        <dbReference type="SAM" id="MobiDB-lite"/>
    </source>
</evidence>
<feature type="compositionally biased region" description="Basic residues" evidence="1">
    <location>
        <begin position="309"/>
        <end position="326"/>
    </location>
</feature>
<reference evidence="3" key="1">
    <citation type="submission" date="2023-08" db="EMBL/GenBank/DDBJ databases">
        <authorList>
            <person name="Audoor S."/>
            <person name="Bilcke G."/>
        </authorList>
    </citation>
    <scope>NUCLEOTIDE SEQUENCE</scope>
</reference>
<keyword evidence="2" id="KW-0472">Membrane</keyword>
<feature type="region of interest" description="Disordered" evidence="1">
    <location>
        <begin position="295"/>
        <end position="330"/>
    </location>
</feature>
<organism evidence="3 4">
    <name type="scientific">Cylindrotheca closterium</name>
    <dbReference type="NCBI Taxonomy" id="2856"/>
    <lineage>
        <taxon>Eukaryota</taxon>
        <taxon>Sar</taxon>
        <taxon>Stramenopiles</taxon>
        <taxon>Ochrophyta</taxon>
        <taxon>Bacillariophyta</taxon>
        <taxon>Bacillariophyceae</taxon>
        <taxon>Bacillariophycidae</taxon>
        <taxon>Bacillariales</taxon>
        <taxon>Bacillariaceae</taxon>
        <taxon>Cylindrotheca</taxon>
    </lineage>
</organism>
<feature type="region of interest" description="Disordered" evidence="1">
    <location>
        <begin position="38"/>
        <end position="67"/>
    </location>
</feature>
<accession>A0AAD2CW98</accession>
<dbReference type="Proteomes" id="UP001295423">
    <property type="component" value="Unassembled WGS sequence"/>
</dbReference>
<feature type="compositionally biased region" description="Basic and acidic residues" evidence="1">
    <location>
        <begin position="39"/>
        <end position="48"/>
    </location>
</feature>
<feature type="transmembrane region" description="Helical" evidence="2">
    <location>
        <begin position="358"/>
        <end position="381"/>
    </location>
</feature>
<comment type="caution">
    <text evidence="3">The sequence shown here is derived from an EMBL/GenBank/DDBJ whole genome shotgun (WGS) entry which is preliminary data.</text>
</comment>
<feature type="region of interest" description="Disordered" evidence="1">
    <location>
        <begin position="87"/>
        <end position="107"/>
    </location>
</feature>
<evidence type="ECO:0000313" key="3">
    <source>
        <dbReference type="EMBL" id="CAJ1938989.1"/>
    </source>
</evidence>
<keyword evidence="2" id="KW-1133">Transmembrane helix</keyword>
<proteinExistence type="predicted"/>
<gene>
    <name evidence="3" type="ORF">CYCCA115_LOCUS6369</name>
</gene>
<sequence>MKLSSSSSLPPLFRNHQRCLLLQIRGGDPSIEVANNATKVEEEKKPELSLEPPGSTVVDEPTPVENTTKANQTLLNVQKEMEEIEESDVDGEMEEEIEVDSDEEGEDYYTDVEDSELDYDEADEYLDDAEENQSIEKVIETAVYVSERAGVLALKVTKLASFWVRQWSWDIYRACERAVDACREELAAGAEDEDDGTIPFFHTKADKDETRLQRVRKKTWRVTKRTWKTLTKMTIAFWAMDDNDILEFPEEDSDLEVETSIKPIFSFLDKLKLRSDYDDEVDDSDDEDDVVDDVIEPQEEAESSSVIPKKPRHSRRKKRKSKRKTTTKTTSIKIIKPEEDEVKAAVIIVPRIRKGRRVMVGVAVGVVCGFCWQQFGASALIMKGVSMLTRKWKPWRTDKANSEEK</sequence>
<keyword evidence="2" id="KW-0812">Transmembrane</keyword>